<dbReference type="OrthoDB" id="9811006at2"/>
<accession>M2TK07</accession>
<protein>
    <submittedName>
        <fullName evidence="4">YceI</fullName>
    </submittedName>
</protein>
<organism evidence="4 5">
    <name type="scientific">Pacificimonas flava</name>
    <dbReference type="NCBI Taxonomy" id="1234595"/>
    <lineage>
        <taxon>Bacteria</taxon>
        <taxon>Pseudomonadati</taxon>
        <taxon>Pseudomonadota</taxon>
        <taxon>Alphaproteobacteria</taxon>
        <taxon>Sphingomonadales</taxon>
        <taxon>Sphingosinicellaceae</taxon>
        <taxon>Pacificimonas</taxon>
    </lineage>
</organism>
<evidence type="ECO:0000256" key="1">
    <source>
        <dbReference type="SAM" id="MobiDB-lite"/>
    </source>
</evidence>
<feature type="chain" id="PRO_5004026577" evidence="2">
    <location>
        <begin position="21"/>
        <end position="249"/>
    </location>
</feature>
<dbReference type="InterPro" id="IPR036761">
    <property type="entry name" value="TTHA0802/YceI-like_sf"/>
</dbReference>
<feature type="region of interest" description="Disordered" evidence="1">
    <location>
        <begin position="25"/>
        <end position="48"/>
    </location>
</feature>
<feature type="signal peptide" evidence="2">
    <location>
        <begin position="1"/>
        <end position="20"/>
    </location>
</feature>
<evidence type="ECO:0000313" key="5">
    <source>
        <dbReference type="Proteomes" id="UP000011717"/>
    </source>
</evidence>
<keyword evidence="2" id="KW-0732">Signal</keyword>
<keyword evidence="5" id="KW-1185">Reference proteome</keyword>
<feature type="domain" description="Lipid/polyisoprenoid-binding YceI-like" evidence="3">
    <location>
        <begin position="78"/>
        <end position="241"/>
    </location>
</feature>
<sequence length="249" mass="25628">MRRLTTLALTAAAIAAPALALQNTQQAEQPAAPPAEQAAPAAPAAAPAGTQLDAMVMTTPPMDGAPGSRDPAMVTAGTYMIDPGHTLVTFTVDHMGFSSFTGQLGNPEGTLTLDPANPGAASVEVSFPISEVSTTSPELDEHLQGEDFFDAANNPMGTFKSTEVVVQGDRAAIRGDLTLRGVTKSVVLQTAFYGAGENPMSKAKTIGFRATTTVNRSDFGIDYGLPAVSDEVLLVIDAAFEMQGAASEG</sequence>
<dbReference type="PANTHER" id="PTHR34406:SF1">
    <property type="entry name" value="PROTEIN YCEI"/>
    <property type="match status" value="1"/>
</dbReference>
<dbReference type="InterPro" id="IPR007372">
    <property type="entry name" value="Lipid/polyisoprenoid-bd_YceI"/>
</dbReference>
<proteinExistence type="predicted"/>
<dbReference type="PANTHER" id="PTHR34406">
    <property type="entry name" value="PROTEIN YCEI"/>
    <property type="match status" value="1"/>
</dbReference>
<evidence type="ECO:0000256" key="2">
    <source>
        <dbReference type="SAM" id="SignalP"/>
    </source>
</evidence>
<dbReference type="AlphaFoldDB" id="M2TK07"/>
<evidence type="ECO:0000313" key="4">
    <source>
        <dbReference type="EMBL" id="EMD82001.1"/>
    </source>
</evidence>
<dbReference type="Pfam" id="PF04264">
    <property type="entry name" value="YceI"/>
    <property type="match status" value="1"/>
</dbReference>
<reference evidence="4 5" key="1">
    <citation type="journal article" date="2013" name="Genome Announc.">
        <title>Draft Genome Sequence of Strain JLT2015T, Belonging to the Family Sphingomonadaceae of the Alphaproteobacteria.</title>
        <authorList>
            <person name="Tang K."/>
            <person name="Liu K."/>
            <person name="Li S."/>
            <person name="Jiao N."/>
        </authorList>
    </citation>
    <scope>NUCLEOTIDE SEQUENCE [LARGE SCALE GENOMIC DNA]</scope>
    <source>
        <strain evidence="4 5">JLT2015</strain>
    </source>
</reference>
<dbReference type="Proteomes" id="UP000011717">
    <property type="component" value="Unassembled WGS sequence"/>
</dbReference>
<dbReference type="SMART" id="SM00867">
    <property type="entry name" value="YceI"/>
    <property type="match status" value="1"/>
</dbReference>
<dbReference type="SUPFAM" id="SSF101874">
    <property type="entry name" value="YceI-like"/>
    <property type="match status" value="1"/>
</dbReference>
<dbReference type="RefSeq" id="WP_008603621.1">
    <property type="nucleotide sequence ID" value="NZ_AMRV01000011.1"/>
</dbReference>
<comment type="caution">
    <text evidence="4">The sequence shown here is derived from an EMBL/GenBank/DDBJ whole genome shotgun (WGS) entry which is preliminary data.</text>
</comment>
<dbReference type="EMBL" id="AMRV01000011">
    <property type="protein sequence ID" value="EMD82001.1"/>
    <property type="molecule type" value="Genomic_DNA"/>
</dbReference>
<dbReference type="Gene3D" id="2.40.128.110">
    <property type="entry name" value="Lipid/polyisoprenoid-binding, YceI-like"/>
    <property type="match status" value="1"/>
</dbReference>
<evidence type="ECO:0000259" key="3">
    <source>
        <dbReference type="SMART" id="SM00867"/>
    </source>
</evidence>
<gene>
    <name evidence="4" type="ORF">C725_2657</name>
</gene>
<name>M2TK07_9SPHN</name>